<reference evidence="1" key="1">
    <citation type="submission" date="2014-09" db="EMBL/GenBank/DDBJ databases">
        <authorList>
            <person name="Magalhaes I.L.F."/>
            <person name="Oliveira U."/>
            <person name="Santos F.R."/>
            <person name="Vidigal T.H.D.A."/>
            <person name="Brescovit A.D."/>
            <person name="Santos A.J."/>
        </authorList>
    </citation>
    <scope>NUCLEOTIDE SEQUENCE</scope>
    <source>
        <tissue evidence="1">Shoot tissue taken approximately 20 cm above the soil surface</tissue>
    </source>
</reference>
<organism evidence="1">
    <name type="scientific">Arundo donax</name>
    <name type="common">Giant reed</name>
    <name type="synonym">Donax arundinaceus</name>
    <dbReference type="NCBI Taxonomy" id="35708"/>
    <lineage>
        <taxon>Eukaryota</taxon>
        <taxon>Viridiplantae</taxon>
        <taxon>Streptophyta</taxon>
        <taxon>Embryophyta</taxon>
        <taxon>Tracheophyta</taxon>
        <taxon>Spermatophyta</taxon>
        <taxon>Magnoliopsida</taxon>
        <taxon>Liliopsida</taxon>
        <taxon>Poales</taxon>
        <taxon>Poaceae</taxon>
        <taxon>PACMAD clade</taxon>
        <taxon>Arundinoideae</taxon>
        <taxon>Arundineae</taxon>
        <taxon>Arundo</taxon>
    </lineage>
</organism>
<dbReference type="AlphaFoldDB" id="A0A0A9FF94"/>
<protein>
    <submittedName>
        <fullName evidence="1">Uncharacterized protein</fullName>
    </submittedName>
</protein>
<reference evidence="1" key="2">
    <citation type="journal article" date="2015" name="Data Brief">
        <title>Shoot transcriptome of the giant reed, Arundo donax.</title>
        <authorList>
            <person name="Barrero R.A."/>
            <person name="Guerrero F.D."/>
            <person name="Moolhuijzen P."/>
            <person name="Goolsby J.A."/>
            <person name="Tidwell J."/>
            <person name="Bellgard S.E."/>
            <person name="Bellgard M.I."/>
        </authorList>
    </citation>
    <scope>NUCLEOTIDE SEQUENCE</scope>
    <source>
        <tissue evidence="1">Shoot tissue taken approximately 20 cm above the soil surface</tissue>
    </source>
</reference>
<name>A0A0A9FF94_ARUDO</name>
<accession>A0A0A9FF94</accession>
<proteinExistence type="predicted"/>
<evidence type="ECO:0000313" key="1">
    <source>
        <dbReference type="EMBL" id="JAE11690.1"/>
    </source>
</evidence>
<sequence>MVIMLSSVFFCLPLQRTGKYLVLCINQCTCSMWN</sequence>
<dbReference type="EMBL" id="GBRH01186206">
    <property type="protein sequence ID" value="JAE11690.1"/>
    <property type="molecule type" value="Transcribed_RNA"/>
</dbReference>